<dbReference type="AlphaFoldDB" id="A0A0N1HV37"/>
<dbReference type="Gene3D" id="2.40.370.10">
    <property type="entry name" value="AttH-like domain"/>
    <property type="match status" value="2"/>
</dbReference>
<reference evidence="1 2" key="1">
    <citation type="journal article" date="2015" name="PLoS Pathog.">
        <title>Leptomonas seymouri: Adaptations to the Dixenous Life Cycle Analyzed by Genome Sequencing, Transcriptome Profiling and Co-infection with Leishmania donovani.</title>
        <authorList>
            <person name="Kraeva N."/>
            <person name="Butenko A."/>
            <person name="Hlavacova J."/>
            <person name="Kostygov A."/>
            <person name="Myskova J."/>
            <person name="Grybchuk D."/>
            <person name="Lestinova T."/>
            <person name="Votypka J."/>
            <person name="Volf P."/>
            <person name="Opperdoes F."/>
            <person name="Flegontov P."/>
            <person name="Lukes J."/>
            <person name="Yurchenko V."/>
        </authorList>
    </citation>
    <scope>NUCLEOTIDE SEQUENCE [LARGE SCALE GENOMIC DNA]</scope>
    <source>
        <strain evidence="1 2">ATCC 30220</strain>
    </source>
</reference>
<dbReference type="InterPro" id="IPR023374">
    <property type="entry name" value="AttH-like_dom_sf"/>
</dbReference>
<organism evidence="1 2">
    <name type="scientific">Leptomonas seymouri</name>
    <dbReference type="NCBI Taxonomy" id="5684"/>
    <lineage>
        <taxon>Eukaryota</taxon>
        <taxon>Discoba</taxon>
        <taxon>Euglenozoa</taxon>
        <taxon>Kinetoplastea</taxon>
        <taxon>Metakinetoplastina</taxon>
        <taxon>Trypanosomatida</taxon>
        <taxon>Trypanosomatidae</taxon>
        <taxon>Leishmaniinae</taxon>
        <taxon>Leptomonas</taxon>
    </lineage>
</organism>
<comment type="caution">
    <text evidence="1">The sequence shown here is derived from an EMBL/GenBank/DDBJ whole genome shotgun (WGS) entry which is preliminary data.</text>
</comment>
<evidence type="ECO:0000313" key="1">
    <source>
        <dbReference type="EMBL" id="KPI85452.1"/>
    </source>
</evidence>
<dbReference type="Proteomes" id="UP000038009">
    <property type="component" value="Unassembled WGS sequence"/>
</dbReference>
<dbReference type="EMBL" id="LJSK01000186">
    <property type="protein sequence ID" value="KPI85452.1"/>
    <property type="molecule type" value="Genomic_DNA"/>
</dbReference>
<sequence length="789" mass="88285">MHNSWPQISIASETNQVSMSEQDLRSTLFNHDRAHEHCLNERWTVRSRFGLHNRFGLSATFRSVAVASDVDPPSEDDHLTHVNVVTWSITDHEKRQFYRFNASDERSPELFSMLIAKKTMRDQPAMLQAVLEQLDKDRLVLPDQLLNETATTRQTELDLQFGKNTFKSFSPPPNYRGEPRRHIYTLHLEGVSCEHEGSNLEEEVKAVVDLSFVPRGVPPAIDGVRGVVSNGNWEEDEYCYCLHHVKSVTGSMRITRASDNLEVAREPGIKRGSVWMEHSFGGVVPRTAAEARLVRSLSRRRIAAEKVPAIYDRCLIRLYDEQTTCLTVTRVVAGSTDEVLSCCATVQCGMSRQGYQYTSEVSLLEEVDGSFQSKETGIVYPTQWKVRCPMPHGAHLELLLTVTLQNQELITALEQPSIWDGTVVVKGKAIQADGKESIISGDGYLTSRGRGKLQAEATLFSMMRGIATSTMMQKDVARLHSWEAIADGPALTALAKLSVALKTQSFELSTQQHIVLAAFVGTYGYIFHHADDVAQVKNALEWCYRKWVAFSGVSAISYRTLTLRAFMMQELYDLMRAKCASWLPAGVEALDIAVPANYIANNDVADSAAFTLPARSLLMQPPSAIETSQIKALMDGTWVMDPNETKGSMNAILMEQGVCVLWRSVNNRAVPTWKISVNSAVDKLVIDESTMLERRSFVIALNGSEWAWESVVRGPVKSRSCVLSNGRELYVETDVRGGIERVWYQFQNGGRTMVQHIFFFPNATTPRPTASCERHFKIQLPPGSPTSPR</sequence>
<dbReference type="OMA" id="WSITDHE"/>
<name>A0A0N1HV37_LEPSE</name>
<gene>
    <name evidence="1" type="ORF">ABL78_5473</name>
</gene>
<accession>A0A0N1HV37</accession>
<evidence type="ECO:0000313" key="2">
    <source>
        <dbReference type="Proteomes" id="UP000038009"/>
    </source>
</evidence>
<keyword evidence="2" id="KW-1185">Reference proteome</keyword>
<protein>
    <recommendedName>
        <fullName evidence="3">AttH domain-containing protein</fullName>
    </recommendedName>
</protein>
<evidence type="ECO:0008006" key="3">
    <source>
        <dbReference type="Google" id="ProtNLM"/>
    </source>
</evidence>
<proteinExistence type="predicted"/>
<dbReference type="VEuPathDB" id="TriTrypDB:Lsey_0186_0010"/>
<dbReference type="OrthoDB" id="278120at2759"/>
<dbReference type="Pfam" id="PF17186">
    <property type="entry name" value="Lipocalin_9"/>
    <property type="match status" value="1"/>
</dbReference>